<dbReference type="EC" id="3.6.1.-" evidence="2"/>
<dbReference type="InterPro" id="IPR013961">
    <property type="entry name" value="RAI1"/>
</dbReference>
<comment type="similarity">
    <text evidence="1 2">Belongs to the DXO/Dom3Z family.</text>
</comment>
<comment type="function">
    <text evidence="2">Decapping enzyme for NAD-capped RNAs: specifically hydrolyzes the nicotinamide adenine dinucleotide (NAD) cap from a subset of RNAs by removing the entire NAD moiety from the 5'-end of an NAD-capped RNA.</text>
</comment>
<comment type="caution">
    <text evidence="4">The sequence shown here is derived from an EMBL/GenBank/DDBJ whole genome shotgun (WGS) entry which is preliminary data.</text>
</comment>
<dbReference type="PANTHER" id="PTHR12395">
    <property type="entry name" value="DOM-3 RELATED"/>
    <property type="match status" value="1"/>
</dbReference>
<evidence type="ECO:0000313" key="5">
    <source>
        <dbReference type="Proteomes" id="UP001642540"/>
    </source>
</evidence>
<feature type="domain" description="RAI1-like" evidence="3">
    <location>
        <begin position="44"/>
        <end position="384"/>
    </location>
</feature>
<dbReference type="Proteomes" id="UP001642540">
    <property type="component" value="Unassembled WGS sequence"/>
</dbReference>
<evidence type="ECO:0000256" key="1">
    <source>
        <dbReference type="ARBA" id="ARBA00006562"/>
    </source>
</evidence>
<keyword evidence="2" id="KW-0539">Nucleus</keyword>
<dbReference type="Pfam" id="PF08652">
    <property type="entry name" value="RAI1"/>
    <property type="match status" value="1"/>
</dbReference>
<reference evidence="4 5" key="1">
    <citation type="submission" date="2024-08" db="EMBL/GenBank/DDBJ databases">
        <authorList>
            <person name="Cucini C."/>
            <person name="Frati F."/>
        </authorList>
    </citation>
    <scope>NUCLEOTIDE SEQUENCE [LARGE SCALE GENOMIC DNA]</scope>
</reference>
<keyword evidence="2" id="KW-0547">Nucleotide-binding</keyword>
<protein>
    <recommendedName>
        <fullName evidence="2">Decapping nuclease</fullName>
        <ecNumber evidence="2">3.6.1.-</ecNumber>
    </recommendedName>
</protein>
<keyword evidence="2" id="KW-0540">Nuclease</keyword>
<evidence type="ECO:0000256" key="2">
    <source>
        <dbReference type="RuleBase" id="RU367113"/>
    </source>
</evidence>
<evidence type="ECO:0000259" key="3">
    <source>
        <dbReference type="Pfam" id="PF08652"/>
    </source>
</evidence>
<comment type="subcellular location">
    <subcellularLocation>
        <location evidence="2">Nucleus</location>
    </subcellularLocation>
</comment>
<keyword evidence="2" id="KW-0378">Hydrolase</keyword>
<accession>A0ABP1PUX8</accession>
<keyword evidence="5" id="KW-1185">Reference proteome</keyword>
<proteinExistence type="inferred from homology"/>
<dbReference type="EMBL" id="CAXLJM020000007">
    <property type="protein sequence ID" value="CAL8074534.1"/>
    <property type="molecule type" value="Genomic_DNA"/>
</dbReference>
<dbReference type="PANTHER" id="PTHR12395:SF9">
    <property type="entry name" value="DECAPPING AND EXORIBONUCLEASE PROTEIN"/>
    <property type="match status" value="1"/>
</dbReference>
<name>A0ABP1PUX8_9HEXA</name>
<gene>
    <name evidence="4" type="ORF">ODALV1_LOCUS2919</name>
</gene>
<keyword evidence="2" id="KW-0479">Metal-binding</keyword>
<dbReference type="InterPro" id="IPR039039">
    <property type="entry name" value="RAI1-like_fam"/>
</dbReference>
<sequence>MELEKEREPREREPRKRTHAIAFDKFNITMERISENTPFPSFSKPWVAGCFSLDGDRKYLEGPQFLKFCHIPPTPAVKYDLNKQAALIRNLYNDANEEESRRQTSELLHLLFWARKHKERFKRWRPHFVFYRGLMTKLLGTPYENQDGWKIAAMMRTKTIYLRELDTPESAASRQKFNSKPFLRKTAEWGRSFEYFLLSDEPDSKPDPNDVKKEECNIVFRTKLGSHDLLYAAEVDGIMLKDGIEGNPKKQPELIQSSELVEIKTTRQFPSSEMPFKFRRFNLRKWWCQCFTAGISQVVVGFRDDDGMVEEVKSYPVDQLPKMGADWSSTVCFNFLDQFLSEIKRIIADDVTSVFILEFRPQKHLLQGVIQISVTVEKDSDKYLPSII</sequence>
<organism evidence="4 5">
    <name type="scientific">Orchesella dallaii</name>
    <dbReference type="NCBI Taxonomy" id="48710"/>
    <lineage>
        <taxon>Eukaryota</taxon>
        <taxon>Metazoa</taxon>
        <taxon>Ecdysozoa</taxon>
        <taxon>Arthropoda</taxon>
        <taxon>Hexapoda</taxon>
        <taxon>Collembola</taxon>
        <taxon>Entomobryomorpha</taxon>
        <taxon>Entomobryoidea</taxon>
        <taxon>Orchesellidae</taxon>
        <taxon>Orchesellinae</taxon>
        <taxon>Orchesella</taxon>
    </lineage>
</organism>
<evidence type="ECO:0000313" key="4">
    <source>
        <dbReference type="EMBL" id="CAL8074534.1"/>
    </source>
</evidence>
<keyword evidence="2" id="KW-0694">RNA-binding</keyword>
<comment type="cofactor">
    <cofactor evidence="2">
        <name>a divalent metal cation</name>
        <dbReference type="ChEBI" id="CHEBI:60240"/>
    </cofactor>
</comment>